<dbReference type="RefSeq" id="WP_005583670.1">
    <property type="nucleotide sequence ID" value="NZ_LT669839.1"/>
</dbReference>
<feature type="transmembrane region" description="Helical" evidence="1">
    <location>
        <begin position="46"/>
        <end position="65"/>
    </location>
</feature>
<keyword evidence="1" id="KW-1133">Transmembrane helix</keyword>
<dbReference type="NCBIfam" id="NF042414">
    <property type="entry name" value="CLC_0170_fam"/>
    <property type="match status" value="1"/>
</dbReference>
<dbReference type="InterPro" id="IPR049971">
    <property type="entry name" value="CLC_0170-like"/>
</dbReference>
<reference evidence="2 3" key="1">
    <citation type="submission" date="2016-11" db="EMBL/GenBank/DDBJ databases">
        <authorList>
            <person name="Manzoor S."/>
        </authorList>
    </citation>
    <scope>NUCLEOTIDE SEQUENCE [LARGE SCALE GENOMIC DNA]</scope>
    <source>
        <strain evidence="2">Clostridium ultunense strain Esp</strain>
    </source>
</reference>
<protein>
    <submittedName>
        <fullName evidence="2">Uncharacterized protein</fullName>
    </submittedName>
</protein>
<keyword evidence="1" id="KW-0812">Transmembrane</keyword>
<dbReference type="AlphaFoldDB" id="M1Z8K1"/>
<organism evidence="2 3">
    <name type="scientific">[Clostridium] ultunense Esp</name>
    <dbReference type="NCBI Taxonomy" id="1288971"/>
    <lineage>
        <taxon>Bacteria</taxon>
        <taxon>Bacillati</taxon>
        <taxon>Bacillota</taxon>
        <taxon>Tissierellia</taxon>
        <taxon>Tissierellales</taxon>
        <taxon>Tepidimicrobiaceae</taxon>
        <taxon>Schnuerera</taxon>
    </lineage>
</organism>
<dbReference type="EMBL" id="LT669839">
    <property type="protein sequence ID" value="SHD76182.1"/>
    <property type="molecule type" value="Genomic_DNA"/>
</dbReference>
<accession>M1Z8K1</accession>
<gene>
    <name evidence="2" type="ORF">CUESP1_0802</name>
</gene>
<keyword evidence="1" id="KW-0472">Membrane</keyword>
<keyword evidence="3" id="KW-1185">Reference proteome</keyword>
<sequence length="68" mass="7988">MYKITPYIKGVFDNLTIVMVLLVALFLLLVDGPNFKNRGFLKEYRIVQIISYSYIVLGIIIFIFLRRT</sequence>
<dbReference type="HOGENOM" id="CLU_2786675_0_0_9"/>
<evidence type="ECO:0000256" key="1">
    <source>
        <dbReference type="SAM" id="Phobius"/>
    </source>
</evidence>
<feature type="transmembrane region" description="Helical" evidence="1">
    <location>
        <begin position="12"/>
        <end position="30"/>
    </location>
</feature>
<name>M1Z8K1_9FIRM</name>
<evidence type="ECO:0000313" key="2">
    <source>
        <dbReference type="EMBL" id="SHD76182.1"/>
    </source>
</evidence>
<evidence type="ECO:0000313" key="3">
    <source>
        <dbReference type="Proteomes" id="UP000245423"/>
    </source>
</evidence>
<proteinExistence type="predicted"/>
<dbReference type="Proteomes" id="UP000245423">
    <property type="component" value="Chromosome 1"/>
</dbReference>